<evidence type="ECO:0000313" key="1">
    <source>
        <dbReference type="EMBL" id="NII40213.1"/>
    </source>
</evidence>
<dbReference type="EMBL" id="JAAOYO010000001">
    <property type="protein sequence ID" value="NII40213.1"/>
    <property type="molecule type" value="Genomic_DNA"/>
</dbReference>
<keyword evidence="2" id="KW-1185">Reference proteome</keyword>
<name>A0ABX0T7Q1_9MICO</name>
<evidence type="ECO:0000313" key="2">
    <source>
        <dbReference type="Proteomes" id="UP001318300"/>
    </source>
</evidence>
<organism evidence="1 2">
    <name type="scientific">Curtobacterium salicis</name>
    <dbReference type="NCBI Taxonomy" id="1779862"/>
    <lineage>
        <taxon>Bacteria</taxon>
        <taxon>Bacillati</taxon>
        <taxon>Actinomycetota</taxon>
        <taxon>Actinomycetes</taxon>
        <taxon>Micrococcales</taxon>
        <taxon>Microbacteriaceae</taxon>
        <taxon>Curtobacterium</taxon>
    </lineage>
</organism>
<comment type="caution">
    <text evidence="1">The sequence shown here is derived from an EMBL/GenBank/DDBJ whole genome shotgun (WGS) entry which is preliminary data.</text>
</comment>
<sequence>MEGLSKNATAGLSAEGDMGTIVVMATDTRSWY</sequence>
<gene>
    <name evidence="1" type="ORF">E9228_000832</name>
</gene>
<proteinExistence type="predicted"/>
<protein>
    <submittedName>
        <fullName evidence="1">Uncharacterized protein</fullName>
    </submittedName>
</protein>
<accession>A0ABX0T7Q1</accession>
<reference evidence="1 2" key="1">
    <citation type="submission" date="2020-03" db="EMBL/GenBank/DDBJ databases">
        <title>Above-ground endophytic microbial communities from plants in different locations in the United States.</title>
        <authorList>
            <person name="Frank C."/>
        </authorList>
    </citation>
    <scope>NUCLEOTIDE SEQUENCE [LARGE SCALE GENOMIC DNA]</scope>
    <source>
        <strain evidence="1 2">WW7</strain>
    </source>
</reference>
<dbReference type="Proteomes" id="UP001318300">
    <property type="component" value="Unassembled WGS sequence"/>
</dbReference>